<comment type="cofactor">
    <cofactor evidence="1">
        <name>Mg(2+)</name>
        <dbReference type="ChEBI" id="CHEBI:18420"/>
    </cofactor>
</comment>
<dbReference type="GO" id="GO:0016052">
    <property type="term" value="P:carbohydrate catabolic process"/>
    <property type="evidence" value="ECO:0007669"/>
    <property type="project" value="TreeGrafter"/>
</dbReference>
<evidence type="ECO:0000259" key="4">
    <source>
        <dbReference type="SMART" id="SM00922"/>
    </source>
</evidence>
<dbReference type="InterPro" id="IPR029017">
    <property type="entry name" value="Enolase-like_N"/>
</dbReference>
<evidence type="ECO:0000313" key="5">
    <source>
        <dbReference type="EMBL" id="UWZ58630.1"/>
    </source>
</evidence>
<evidence type="ECO:0000256" key="2">
    <source>
        <dbReference type="ARBA" id="ARBA00022723"/>
    </source>
</evidence>
<keyword evidence="2" id="KW-0479">Metal-binding</keyword>
<proteinExistence type="predicted"/>
<dbReference type="PANTHER" id="PTHR13794">
    <property type="entry name" value="ENOLASE SUPERFAMILY, MANDELATE RACEMASE"/>
    <property type="match status" value="1"/>
</dbReference>
<name>A0A9Q9ML63_9ACTN</name>
<accession>A0A9Q9ML63</accession>
<evidence type="ECO:0000313" key="6">
    <source>
        <dbReference type="Proteomes" id="UP001058003"/>
    </source>
</evidence>
<dbReference type="InterPro" id="IPR013342">
    <property type="entry name" value="Mandelate_racemase_C"/>
</dbReference>
<dbReference type="KEGG" id="daur:Daura_22150"/>
<dbReference type="SFLD" id="SFLDG00179">
    <property type="entry name" value="mandelate_racemase"/>
    <property type="match status" value="1"/>
</dbReference>
<organism evidence="5 6">
    <name type="scientific">Dactylosporangium aurantiacum</name>
    <dbReference type="NCBI Taxonomy" id="35754"/>
    <lineage>
        <taxon>Bacteria</taxon>
        <taxon>Bacillati</taxon>
        <taxon>Actinomycetota</taxon>
        <taxon>Actinomycetes</taxon>
        <taxon>Micromonosporales</taxon>
        <taxon>Micromonosporaceae</taxon>
        <taxon>Dactylosporangium</taxon>
    </lineage>
</organism>
<keyword evidence="3" id="KW-0460">Magnesium</keyword>
<dbReference type="SUPFAM" id="SSF51604">
    <property type="entry name" value="Enolase C-terminal domain-like"/>
    <property type="match status" value="1"/>
</dbReference>
<dbReference type="SMART" id="SM00922">
    <property type="entry name" value="MR_MLE"/>
    <property type="match status" value="1"/>
</dbReference>
<dbReference type="InterPro" id="IPR036849">
    <property type="entry name" value="Enolase-like_C_sf"/>
</dbReference>
<dbReference type="Gene3D" id="3.20.20.120">
    <property type="entry name" value="Enolase-like C-terminal domain"/>
    <property type="match status" value="1"/>
</dbReference>
<protein>
    <submittedName>
        <fullName evidence="5">Mandelate racemase</fullName>
    </submittedName>
</protein>
<feature type="domain" description="Mandelate racemase/muconate lactonizing enzyme C-terminal" evidence="4">
    <location>
        <begin position="145"/>
        <end position="246"/>
    </location>
</feature>
<gene>
    <name evidence="5" type="ORF">Daura_22150</name>
</gene>
<dbReference type="AlphaFoldDB" id="A0A9Q9ML63"/>
<dbReference type="SUPFAM" id="SSF54826">
    <property type="entry name" value="Enolase N-terminal domain-like"/>
    <property type="match status" value="1"/>
</dbReference>
<dbReference type="GO" id="GO:0016836">
    <property type="term" value="F:hydro-lyase activity"/>
    <property type="evidence" value="ECO:0007669"/>
    <property type="project" value="TreeGrafter"/>
</dbReference>
<dbReference type="RefSeq" id="WP_033366751.1">
    <property type="nucleotide sequence ID" value="NZ_CP073767.1"/>
</dbReference>
<dbReference type="CDD" id="cd03328">
    <property type="entry name" value="MR_like_3"/>
    <property type="match status" value="1"/>
</dbReference>
<dbReference type="InterPro" id="IPR013341">
    <property type="entry name" value="Mandelate_racemase_N_dom"/>
</dbReference>
<dbReference type="Pfam" id="PF02746">
    <property type="entry name" value="MR_MLE_N"/>
    <property type="match status" value="1"/>
</dbReference>
<evidence type="ECO:0000256" key="3">
    <source>
        <dbReference type="ARBA" id="ARBA00022842"/>
    </source>
</evidence>
<dbReference type="SFLD" id="SFLDS00001">
    <property type="entry name" value="Enolase"/>
    <property type="match status" value="1"/>
</dbReference>
<dbReference type="Proteomes" id="UP001058003">
    <property type="component" value="Chromosome"/>
</dbReference>
<keyword evidence="6" id="KW-1185">Reference proteome</keyword>
<reference evidence="5" key="1">
    <citation type="submission" date="2021-04" db="EMBL/GenBank/DDBJ databases">
        <title>Dactylosporangium aurantiacum NRRL B-8018 full assembly.</title>
        <authorList>
            <person name="Hartkoorn R.C."/>
            <person name="Beaudoing E."/>
            <person name="Hot D."/>
        </authorList>
    </citation>
    <scope>NUCLEOTIDE SEQUENCE</scope>
    <source>
        <strain evidence="5">NRRL B-8018</strain>
    </source>
</reference>
<dbReference type="GO" id="GO:0000287">
    <property type="term" value="F:magnesium ion binding"/>
    <property type="evidence" value="ECO:0007669"/>
    <property type="project" value="TreeGrafter"/>
</dbReference>
<dbReference type="InterPro" id="IPR046945">
    <property type="entry name" value="RHMD-like"/>
</dbReference>
<dbReference type="EMBL" id="CP073767">
    <property type="protein sequence ID" value="UWZ58630.1"/>
    <property type="molecule type" value="Genomic_DNA"/>
</dbReference>
<dbReference type="InterPro" id="IPR029065">
    <property type="entry name" value="Enolase_C-like"/>
</dbReference>
<dbReference type="PANTHER" id="PTHR13794:SF58">
    <property type="entry name" value="MITOCHONDRIAL ENOLASE SUPERFAMILY MEMBER 1"/>
    <property type="match status" value="1"/>
</dbReference>
<dbReference type="OrthoDB" id="5241672at2"/>
<sequence>MPVEEPSIDAVTAAAFTIPTDQPEADGTAVWSSTTIVVVHAVAGNITGLGWTYGAAAGARLVRDVLADAVVGRCAFDVTAAYEAMWRTVRNIGRPGIASTSISAVDTALWDLKARLLDIRLSRLLGVAHEAVPVYGSGGFTTYDERQLTEQLKGWIEDFDVRSVKIKIGQDRGACTDRDVDRMRQAREVIGPAIELFVDANGAYSVKQAMRIAERTGDLDVRWFEEPVSSDNLGGLRRVRDAVAAEVTAGEYGYGLSYFQRMCAAGAVDCLQADVTRCGGVTEFQRVAAVAAAYDLDVSGHCAPNLHLDVAATVPNLRHLEYFHDHARIETLLFDGATSPVRGAMSPDLSAPGNGLTFRAADAEHYRVA</sequence>
<dbReference type="Pfam" id="PF13378">
    <property type="entry name" value="MR_MLE_C"/>
    <property type="match status" value="1"/>
</dbReference>
<evidence type="ECO:0000256" key="1">
    <source>
        <dbReference type="ARBA" id="ARBA00001946"/>
    </source>
</evidence>
<dbReference type="Gene3D" id="3.30.390.10">
    <property type="entry name" value="Enolase-like, N-terminal domain"/>
    <property type="match status" value="1"/>
</dbReference>